<keyword evidence="2" id="KW-0812">Transmembrane</keyword>
<feature type="transmembrane region" description="Helical" evidence="2">
    <location>
        <begin position="12"/>
        <end position="32"/>
    </location>
</feature>
<evidence type="ECO:0000259" key="5">
    <source>
        <dbReference type="Pfam" id="PF25989"/>
    </source>
</evidence>
<feature type="domain" description="YknX-like C-terminal permuted SH3-like" evidence="5">
    <location>
        <begin position="308"/>
        <end position="375"/>
    </location>
</feature>
<protein>
    <submittedName>
        <fullName evidence="6">Efflux RND transporter periplasmic adaptor subunit</fullName>
    </submittedName>
</protein>
<dbReference type="SUPFAM" id="SSF111369">
    <property type="entry name" value="HlyD-like secretion proteins"/>
    <property type="match status" value="1"/>
</dbReference>
<dbReference type="Gene3D" id="2.40.50.100">
    <property type="match status" value="1"/>
</dbReference>
<dbReference type="Gene3D" id="1.10.287.470">
    <property type="entry name" value="Helix hairpin bin"/>
    <property type="match status" value="1"/>
</dbReference>
<dbReference type="Proteomes" id="UP000265882">
    <property type="component" value="Unassembled WGS sequence"/>
</dbReference>
<keyword evidence="2" id="KW-0472">Membrane</keyword>
<evidence type="ECO:0000259" key="3">
    <source>
        <dbReference type="Pfam" id="PF25954"/>
    </source>
</evidence>
<comment type="caution">
    <text evidence="6">The sequence shown here is derived from an EMBL/GenBank/DDBJ whole genome shotgun (WGS) entry which is preliminary data.</text>
</comment>
<dbReference type="InterPro" id="IPR058637">
    <property type="entry name" value="YknX-like_C"/>
</dbReference>
<evidence type="ECO:0000259" key="4">
    <source>
        <dbReference type="Pfam" id="PF25973"/>
    </source>
</evidence>
<reference evidence="6 7" key="1">
    <citation type="journal article" date="2017" name="ISME J.">
        <title>Energy and carbon metabolisms in a deep terrestrial subsurface fluid microbial community.</title>
        <authorList>
            <person name="Momper L."/>
            <person name="Jungbluth S.P."/>
            <person name="Lee M.D."/>
            <person name="Amend J.P."/>
        </authorList>
    </citation>
    <scope>NUCLEOTIDE SEQUENCE [LARGE SCALE GENOMIC DNA]</scope>
    <source>
        <strain evidence="6">SURF_5</strain>
    </source>
</reference>
<gene>
    <name evidence="6" type="ORF">C4520_09670</name>
</gene>
<dbReference type="GO" id="GO:1990281">
    <property type="term" value="C:efflux pump complex"/>
    <property type="evidence" value="ECO:0007669"/>
    <property type="project" value="TreeGrafter"/>
</dbReference>
<dbReference type="Pfam" id="PF25989">
    <property type="entry name" value="YknX_C"/>
    <property type="match status" value="1"/>
</dbReference>
<dbReference type="Pfam" id="PF25954">
    <property type="entry name" value="Beta-barrel_RND_2"/>
    <property type="match status" value="1"/>
</dbReference>
<dbReference type="AlphaFoldDB" id="A0A3A4NLL6"/>
<evidence type="ECO:0000313" key="6">
    <source>
        <dbReference type="EMBL" id="RJP21548.1"/>
    </source>
</evidence>
<keyword evidence="2" id="KW-1133">Transmembrane helix</keyword>
<dbReference type="FunFam" id="2.40.30.170:FF:000010">
    <property type="entry name" value="Efflux RND transporter periplasmic adaptor subunit"/>
    <property type="match status" value="1"/>
</dbReference>
<accession>A0A3A4NLL6</accession>
<dbReference type="Gene3D" id="2.40.30.170">
    <property type="match status" value="1"/>
</dbReference>
<evidence type="ECO:0000313" key="7">
    <source>
        <dbReference type="Proteomes" id="UP000265882"/>
    </source>
</evidence>
<dbReference type="EMBL" id="QZKU01000067">
    <property type="protein sequence ID" value="RJP21548.1"/>
    <property type="molecule type" value="Genomic_DNA"/>
</dbReference>
<dbReference type="NCBIfam" id="TIGR01730">
    <property type="entry name" value="RND_mfp"/>
    <property type="match status" value="1"/>
</dbReference>
<dbReference type="GO" id="GO:0015562">
    <property type="term" value="F:efflux transmembrane transporter activity"/>
    <property type="evidence" value="ECO:0007669"/>
    <property type="project" value="TreeGrafter"/>
</dbReference>
<proteinExistence type="inferred from homology"/>
<dbReference type="InterPro" id="IPR058647">
    <property type="entry name" value="BSH_CzcB-like"/>
</dbReference>
<organism evidence="6 7">
    <name type="scientific">Abyssobacteria bacterium (strain SURF_5)</name>
    <dbReference type="NCBI Taxonomy" id="2093360"/>
    <lineage>
        <taxon>Bacteria</taxon>
        <taxon>Pseudomonadati</taxon>
        <taxon>Candidatus Hydrogenedentota</taxon>
        <taxon>Candidatus Abyssobacteria</taxon>
    </lineage>
</organism>
<dbReference type="Gene3D" id="2.40.420.20">
    <property type="match status" value="1"/>
</dbReference>
<name>A0A3A4NLL6_ABYX5</name>
<dbReference type="Pfam" id="PF25973">
    <property type="entry name" value="BSH_CzcB"/>
    <property type="match status" value="1"/>
</dbReference>
<dbReference type="PANTHER" id="PTHR30469">
    <property type="entry name" value="MULTIDRUG RESISTANCE PROTEIN MDTA"/>
    <property type="match status" value="1"/>
</dbReference>
<evidence type="ECO:0000256" key="2">
    <source>
        <dbReference type="SAM" id="Phobius"/>
    </source>
</evidence>
<dbReference type="InterPro" id="IPR058792">
    <property type="entry name" value="Beta-barrel_RND_2"/>
</dbReference>
<feature type="domain" description="CusB-like beta-barrel" evidence="3">
    <location>
        <begin position="228"/>
        <end position="299"/>
    </location>
</feature>
<dbReference type="InterPro" id="IPR006143">
    <property type="entry name" value="RND_pump_MFP"/>
</dbReference>
<dbReference type="PROSITE" id="PS51257">
    <property type="entry name" value="PROKAR_LIPOPROTEIN"/>
    <property type="match status" value="1"/>
</dbReference>
<sequence>MLEAERGILVRISTTRVAGFFFLVFAGVSFLFSGCSKKRDTVAAASETAPEFAVSVKVAPVVRSDIRSIIRAVGTVQALNQAKVSSKIAGKVEKVMFDVGDRVAGGSCLVQLEKTDMILTVRQAEAALQMAEANFAKAKTDWERAQELLAQGISSQQQYDLAKSSFEVADASVTQAVADLDLARNQLADANVTTLFGGSVIDRFVDLGERVSPGQPLFEVADISRVEVEVGVSDTRFSETRLGQDATISIDGYPNMEFGGKIIRIQPAIDPATRTFRVTIGVANPEEVLKPGMLARAEIEVGLHSDALIIPKSASIEEEGKYFVVAVRNGKVDRLEITSGFRDGEKVEILSGLREGDQVVVEGAYGLAQGAAVRVIGE</sequence>
<comment type="similarity">
    <text evidence="1">Belongs to the membrane fusion protein (MFP) (TC 8.A.1) family.</text>
</comment>
<evidence type="ECO:0000256" key="1">
    <source>
        <dbReference type="ARBA" id="ARBA00009477"/>
    </source>
</evidence>
<feature type="domain" description="CzcB-like barrel-sandwich hybrid" evidence="4">
    <location>
        <begin position="81"/>
        <end position="222"/>
    </location>
</feature>